<evidence type="ECO:0000259" key="3">
    <source>
        <dbReference type="Pfam" id="PF25917"/>
    </source>
</evidence>
<evidence type="ECO:0000259" key="4">
    <source>
        <dbReference type="Pfam" id="PF25954"/>
    </source>
</evidence>
<dbReference type="PANTHER" id="PTHR30469:SF38">
    <property type="entry name" value="HLYD FAMILY SECRETION PROTEIN"/>
    <property type="match status" value="1"/>
</dbReference>
<comment type="caution">
    <text evidence="5">The sequence shown here is derived from an EMBL/GenBank/DDBJ whole genome shotgun (WGS) entry which is preliminary data.</text>
</comment>
<dbReference type="Pfam" id="PF25954">
    <property type="entry name" value="Beta-barrel_RND_2"/>
    <property type="match status" value="1"/>
</dbReference>
<dbReference type="GO" id="GO:1990281">
    <property type="term" value="C:efflux pump complex"/>
    <property type="evidence" value="ECO:0007669"/>
    <property type="project" value="TreeGrafter"/>
</dbReference>
<organism evidence="5 6">
    <name type="scientific">Eiseniibacteriota bacterium</name>
    <dbReference type="NCBI Taxonomy" id="2212470"/>
    <lineage>
        <taxon>Bacteria</taxon>
        <taxon>Candidatus Eiseniibacteriota</taxon>
    </lineage>
</organism>
<feature type="domain" description="CusB-like beta-barrel" evidence="4">
    <location>
        <begin position="228"/>
        <end position="296"/>
    </location>
</feature>
<evidence type="ECO:0000256" key="1">
    <source>
        <dbReference type="ARBA" id="ARBA00009477"/>
    </source>
</evidence>
<evidence type="ECO:0000313" key="5">
    <source>
        <dbReference type="EMBL" id="TMQ66513.1"/>
    </source>
</evidence>
<feature type="domain" description="Multidrug resistance protein MdtA-like barrel-sandwich hybrid" evidence="3">
    <location>
        <begin position="90"/>
        <end position="211"/>
    </location>
</feature>
<dbReference type="InterPro" id="IPR058792">
    <property type="entry name" value="Beta-barrel_RND_2"/>
</dbReference>
<dbReference type="Gene3D" id="2.40.50.100">
    <property type="match status" value="1"/>
</dbReference>
<name>A0A538TSA5_UNCEI</name>
<proteinExistence type="inferred from homology"/>
<comment type="similarity">
    <text evidence="1">Belongs to the membrane fusion protein (MFP) (TC 8.A.1) family.</text>
</comment>
<reference evidence="5 6" key="1">
    <citation type="journal article" date="2019" name="Nat. Microbiol.">
        <title>Mediterranean grassland soil C-N compound turnover is dependent on rainfall and depth, and is mediated by genomically divergent microorganisms.</title>
        <authorList>
            <person name="Diamond S."/>
            <person name="Andeer P.F."/>
            <person name="Li Z."/>
            <person name="Crits-Christoph A."/>
            <person name="Burstein D."/>
            <person name="Anantharaman K."/>
            <person name="Lane K.R."/>
            <person name="Thomas B.C."/>
            <person name="Pan C."/>
            <person name="Northen T.R."/>
            <person name="Banfield J.F."/>
        </authorList>
    </citation>
    <scope>NUCLEOTIDE SEQUENCE [LARGE SCALE GENOMIC DNA]</scope>
    <source>
        <strain evidence="5">WS_8</strain>
    </source>
</reference>
<sequence>MRAGRSHARRAKERAVRYASIWHSLWAVGLLAVVGCGAADRPADHGAASAEAHRTDSPAAATSAGARVEEEPSPDVGNEASFETVLAPLRDVEVFARVAGVVQALDVEEGRRVTVGNRLARIDDREQQATLDECKAQEDRAKLAWDRAQRLHEEKVISEEQWIAARSEWQIATARRQRAEVELSHCSVTSPIAGVVALRRVQAGQMVKENDLLFRISDPDRLRAELLLPESWLGTVRPGQTVRILPAAGGATSARVSRVSSLVDPTSGTFRVTIDVDNRGGRLPSGVSARVVLEPASAKR</sequence>
<dbReference type="AlphaFoldDB" id="A0A538TSA5"/>
<dbReference type="Gene3D" id="1.10.287.470">
    <property type="entry name" value="Helix hairpin bin"/>
    <property type="match status" value="1"/>
</dbReference>
<dbReference type="InterPro" id="IPR006143">
    <property type="entry name" value="RND_pump_MFP"/>
</dbReference>
<gene>
    <name evidence="5" type="ORF">E6K78_06300</name>
</gene>
<dbReference type="InterPro" id="IPR058625">
    <property type="entry name" value="MdtA-like_BSH"/>
</dbReference>
<feature type="region of interest" description="Disordered" evidence="2">
    <location>
        <begin position="42"/>
        <end position="78"/>
    </location>
</feature>
<accession>A0A538TSA5</accession>
<evidence type="ECO:0000313" key="6">
    <source>
        <dbReference type="Proteomes" id="UP000316609"/>
    </source>
</evidence>
<dbReference type="NCBIfam" id="TIGR01730">
    <property type="entry name" value="RND_mfp"/>
    <property type="match status" value="1"/>
</dbReference>
<dbReference type="Gene3D" id="2.40.30.170">
    <property type="match status" value="1"/>
</dbReference>
<dbReference type="PANTHER" id="PTHR30469">
    <property type="entry name" value="MULTIDRUG RESISTANCE PROTEIN MDTA"/>
    <property type="match status" value="1"/>
</dbReference>
<dbReference type="EMBL" id="VBOY01000055">
    <property type="protein sequence ID" value="TMQ66513.1"/>
    <property type="molecule type" value="Genomic_DNA"/>
</dbReference>
<dbReference type="SUPFAM" id="SSF111369">
    <property type="entry name" value="HlyD-like secretion proteins"/>
    <property type="match status" value="1"/>
</dbReference>
<dbReference type="Proteomes" id="UP000316609">
    <property type="component" value="Unassembled WGS sequence"/>
</dbReference>
<dbReference type="GO" id="GO:0015562">
    <property type="term" value="F:efflux transmembrane transporter activity"/>
    <property type="evidence" value="ECO:0007669"/>
    <property type="project" value="TreeGrafter"/>
</dbReference>
<protein>
    <submittedName>
        <fullName evidence="5">Efflux RND transporter periplasmic adaptor subunit</fullName>
    </submittedName>
</protein>
<dbReference type="Pfam" id="PF25917">
    <property type="entry name" value="BSH_RND"/>
    <property type="match status" value="1"/>
</dbReference>
<evidence type="ECO:0000256" key="2">
    <source>
        <dbReference type="SAM" id="MobiDB-lite"/>
    </source>
</evidence>